<dbReference type="Pfam" id="PF08713">
    <property type="entry name" value="DNA_alkylation"/>
    <property type="match status" value="1"/>
</dbReference>
<evidence type="ECO:0000313" key="2">
    <source>
        <dbReference type="Proteomes" id="UP000570474"/>
    </source>
</evidence>
<gene>
    <name evidence="1" type="ORF">HGH92_26230</name>
</gene>
<comment type="caution">
    <text evidence="1">The sequence shown here is derived from an EMBL/GenBank/DDBJ whole genome shotgun (WGS) entry which is preliminary data.</text>
</comment>
<dbReference type="Proteomes" id="UP000570474">
    <property type="component" value="Unassembled WGS sequence"/>
</dbReference>
<protein>
    <submittedName>
        <fullName evidence="1">DNA alkylation repair protein</fullName>
    </submittedName>
</protein>
<dbReference type="SUPFAM" id="SSF48371">
    <property type="entry name" value="ARM repeat"/>
    <property type="match status" value="1"/>
</dbReference>
<name>A0A847S819_9BACT</name>
<accession>A0A847S819</accession>
<dbReference type="InterPro" id="IPR014825">
    <property type="entry name" value="DNA_alkylation"/>
</dbReference>
<organism evidence="1 2">
    <name type="scientific">Chitinophaga varians</name>
    <dbReference type="NCBI Taxonomy" id="2202339"/>
    <lineage>
        <taxon>Bacteria</taxon>
        <taxon>Pseudomonadati</taxon>
        <taxon>Bacteroidota</taxon>
        <taxon>Chitinophagia</taxon>
        <taxon>Chitinophagales</taxon>
        <taxon>Chitinophagaceae</taxon>
        <taxon>Chitinophaga</taxon>
    </lineage>
</organism>
<reference evidence="1 2" key="1">
    <citation type="submission" date="2020-04" db="EMBL/GenBank/DDBJ databases">
        <authorList>
            <person name="Yin C."/>
        </authorList>
    </citation>
    <scope>NUCLEOTIDE SEQUENCE [LARGE SCALE GENOMIC DNA]</scope>
    <source>
        <strain evidence="1 2">Ae27</strain>
    </source>
</reference>
<dbReference type="RefSeq" id="WP_168873774.1">
    <property type="nucleotide sequence ID" value="NZ_JABAIA010000003.1"/>
</dbReference>
<dbReference type="InterPro" id="IPR016024">
    <property type="entry name" value="ARM-type_fold"/>
</dbReference>
<keyword evidence="2" id="KW-1185">Reference proteome</keyword>
<proteinExistence type="predicted"/>
<evidence type="ECO:0000313" key="1">
    <source>
        <dbReference type="EMBL" id="NLR67831.1"/>
    </source>
</evidence>
<dbReference type="Gene3D" id="1.25.40.290">
    <property type="entry name" value="ARM repeat domains"/>
    <property type="match status" value="1"/>
</dbReference>
<dbReference type="AlphaFoldDB" id="A0A847S819"/>
<dbReference type="EMBL" id="JABAIA010000003">
    <property type="protein sequence ID" value="NLR67831.1"/>
    <property type="molecule type" value="Genomic_DNA"/>
</dbReference>
<sequence>MEPLKEMFNRDFYRHFADVFAAADKKFDRHGFYKDVTDALETRELNDRLRHTALMLGKHLPQDYKKAVEVLMKAAPSLKTGYTALVLPDFVALYGKDHFDLSMKALEYFTTLGSAEFAIRTFLKADFNRTLTVMKQWAVHDNHHVRRLASEGSRPRLPWSFKLDAVIKDPSLTRDILESLKTDDTLYVRKSVANHLNDISKDNSAYMLQLVKGWDTQHPHTGWIVKHASRTLIKKGDKDSLSVFNFEKQVKVSLAQFKLSAPSIRLGDALTFTFLLKSEKTSPQKLVIDYVVHYPKSSGELSQKVFKLKEVVLQPGEQLTFTKKQEFKDMTTRKHYKGRHLISIQVNGKIYGEQAFQLKITS</sequence>